<keyword evidence="6" id="KW-0812">Transmembrane</keyword>
<keyword evidence="6" id="KW-0472">Membrane</keyword>
<keyword evidence="6" id="KW-1133">Transmembrane helix</keyword>
<feature type="transmembrane region" description="Helical" evidence="6">
    <location>
        <begin position="185"/>
        <end position="206"/>
    </location>
</feature>
<dbReference type="PRINTS" id="PR00260">
    <property type="entry name" value="CHEMTRNSDUCR"/>
</dbReference>
<evidence type="ECO:0000256" key="4">
    <source>
        <dbReference type="SAM" id="Coils"/>
    </source>
</evidence>
<dbReference type="STRING" id="1705562.AMS69_18925"/>
<dbReference type="PANTHER" id="PTHR32089:SF112">
    <property type="entry name" value="LYSOZYME-LIKE PROTEIN-RELATED"/>
    <property type="match status" value="1"/>
</dbReference>
<feature type="region of interest" description="Disordered" evidence="5">
    <location>
        <begin position="234"/>
        <end position="256"/>
    </location>
</feature>
<dbReference type="Pfam" id="PF00015">
    <property type="entry name" value="MCPsignal"/>
    <property type="match status" value="1"/>
</dbReference>
<feature type="domain" description="HAMP" evidence="8">
    <location>
        <begin position="277"/>
        <end position="319"/>
    </location>
</feature>
<evidence type="ECO:0000256" key="3">
    <source>
        <dbReference type="PROSITE-ProRule" id="PRU00284"/>
    </source>
</evidence>
<feature type="transmembrane region" description="Helical" evidence="6">
    <location>
        <begin position="45"/>
        <end position="63"/>
    </location>
</feature>
<comment type="similarity">
    <text evidence="2">Belongs to the methyl-accepting chemotaxis (MCP) protein family.</text>
</comment>
<dbReference type="GO" id="GO:0006935">
    <property type="term" value="P:chemotaxis"/>
    <property type="evidence" value="ECO:0007669"/>
    <property type="project" value="InterPro"/>
</dbReference>
<dbReference type="EMBL" id="LIUF01000012">
    <property type="protein sequence ID" value="KOX91363.1"/>
    <property type="molecule type" value="Genomic_DNA"/>
</dbReference>
<gene>
    <name evidence="9" type="ORF">AMS69_18925</name>
</gene>
<feature type="compositionally biased region" description="Basic and acidic residues" evidence="5">
    <location>
        <begin position="239"/>
        <end position="253"/>
    </location>
</feature>
<evidence type="ECO:0000256" key="1">
    <source>
        <dbReference type="ARBA" id="ARBA00023224"/>
    </source>
</evidence>
<comment type="caution">
    <text evidence="9">The sequence shown here is derived from an EMBL/GenBank/DDBJ whole genome shotgun (WGS) entry which is preliminary data.</text>
</comment>
<name>A0A0N0BMP6_9EURY</name>
<proteinExistence type="inferred from homology"/>
<dbReference type="PATRIC" id="fig|1705562.3.peg.3861"/>
<dbReference type="InterPro" id="IPR004090">
    <property type="entry name" value="Chemotax_Me-accpt_rcpt"/>
</dbReference>
<dbReference type="RefSeq" id="WP_053969586.1">
    <property type="nucleotide sequence ID" value="NZ_LIUF01000012.1"/>
</dbReference>
<dbReference type="CDD" id="cd06225">
    <property type="entry name" value="HAMP"/>
    <property type="match status" value="1"/>
</dbReference>
<feature type="transmembrane region" description="Helical" evidence="6">
    <location>
        <begin position="83"/>
        <end position="102"/>
    </location>
</feature>
<dbReference type="GO" id="GO:0016020">
    <property type="term" value="C:membrane"/>
    <property type="evidence" value="ECO:0007669"/>
    <property type="project" value="InterPro"/>
</dbReference>
<evidence type="ECO:0000256" key="6">
    <source>
        <dbReference type="SAM" id="Phobius"/>
    </source>
</evidence>
<keyword evidence="10" id="KW-1185">Reference proteome</keyword>
<dbReference type="AlphaFoldDB" id="A0A0N0BMP6"/>
<keyword evidence="1 3" id="KW-0807">Transducer</keyword>
<dbReference type="InterPro" id="IPR003660">
    <property type="entry name" value="HAMP_dom"/>
</dbReference>
<dbReference type="PANTHER" id="PTHR32089">
    <property type="entry name" value="METHYL-ACCEPTING CHEMOTAXIS PROTEIN MCPB"/>
    <property type="match status" value="1"/>
</dbReference>
<dbReference type="Pfam" id="PF00672">
    <property type="entry name" value="HAMP"/>
    <property type="match status" value="1"/>
</dbReference>
<feature type="coiled-coil region" evidence="4">
    <location>
        <begin position="596"/>
        <end position="623"/>
    </location>
</feature>
<feature type="domain" description="Methyl-accepting transducer" evidence="7">
    <location>
        <begin position="338"/>
        <end position="579"/>
    </location>
</feature>
<feature type="transmembrane region" description="Helical" evidence="6">
    <location>
        <begin position="149"/>
        <end position="169"/>
    </location>
</feature>
<evidence type="ECO:0000259" key="7">
    <source>
        <dbReference type="PROSITE" id="PS50111"/>
    </source>
</evidence>
<dbReference type="InterPro" id="IPR004089">
    <property type="entry name" value="MCPsignal_dom"/>
</dbReference>
<dbReference type="OrthoDB" id="8523at2157"/>
<dbReference type="Proteomes" id="UP000037729">
    <property type="component" value="Unassembled WGS sequence"/>
</dbReference>
<evidence type="ECO:0000313" key="10">
    <source>
        <dbReference type="Proteomes" id="UP000037729"/>
    </source>
</evidence>
<evidence type="ECO:0000256" key="2">
    <source>
        <dbReference type="ARBA" id="ARBA00029447"/>
    </source>
</evidence>
<dbReference type="GO" id="GO:0007165">
    <property type="term" value="P:signal transduction"/>
    <property type="evidence" value="ECO:0007669"/>
    <property type="project" value="UniProtKB-KW"/>
</dbReference>
<dbReference type="Gene3D" id="6.10.340.10">
    <property type="match status" value="1"/>
</dbReference>
<evidence type="ECO:0000259" key="8">
    <source>
        <dbReference type="PROSITE" id="PS50885"/>
    </source>
</evidence>
<dbReference type="Gene3D" id="1.10.287.950">
    <property type="entry name" value="Methyl-accepting chemotaxis protein"/>
    <property type="match status" value="1"/>
</dbReference>
<accession>A0A0N0BMP6</accession>
<sequence>MANSNLTGAGNIGDKDTAAGDGGFLSTIPNGSSIPDETWQRRHKYFIITVLAHIPFLLALGLIETAQSPIIGATIPAVPTGRVFLQIGIIAGFAFAAALPQLGRRVRTVLAVTALAFCTGTLVHFSGGYIEAHFHFFIAIGIAAVYEDWIPFGIGIAYVIASHIIFGIIDPTSVYNHTAAQLNPIAWGAVHGGFAAMLAIALTIHLSSIEKSRQKAQTEIERARKRANKIDNLEEERAEIEQQREEAQRLRDEAEQEREEVAALNSHLELKAQTYKDAMEEVADGDFTTRVDSDSMNDSMAEIGIAFNGMADELEATLGEIQSFAAAVDRQVTESDSALREVATASDGVSGSIQQIAAGADEQRGMVEEASAEVSNFSAAVEEIAASADEVAQTSADTATIATDGQSLAEDTLTDAQDVKASIDETVTTVTELDDQMTEIATIVDFISDIAEQTNMLALNANIEAARAGNSETGDAGDGFAVVADEVKTLADETQESAGNIRTRIENIQDQTGTVVGQVERASELVEKEIEAVERSVTAFERVAENAAETDTGVQEISDTTDSQAATSEGVVSMIDEVAEISVESADETESVSATVEEQTAAITEVSNRMESLSEQAQQLETLVGSFTVSTDAAQAQ</sequence>
<dbReference type="CDD" id="cd11386">
    <property type="entry name" value="MCP_signal"/>
    <property type="match status" value="1"/>
</dbReference>
<dbReference type="SUPFAM" id="SSF58104">
    <property type="entry name" value="Methyl-accepting chemotaxis protein (MCP) signaling domain"/>
    <property type="match status" value="1"/>
</dbReference>
<protein>
    <submittedName>
        <fullName evidence="9">Chemotaxis protein</fullName>
    </submittedName>
</protein>
<organism evidence="9 10">
    <name type="scientific">Haloarcula rubripromontorii</name>
    <dbReference type="NCBI Taxonomy" id="1705562"/>
    <lineage>
        <taxon>Archaea</taxon>
        <taxon>Methanobacteriati</taxon>
        <taxon>Methanobacteriota</taxon>
        <taxon>Stenosarchaea group</taxon>
        <taxon>Halobacteria</taxon>
        <taxon>Halobacteriales</taxon>
        <taxon>Haloarculaceae</taxon>
        <taxon>Haloarcula</taxon>
    </lineage>
</organism>
<reference evidence="9 10" key="1">
    <citation type="submission" date="2015-08" db="EMBL/GenBank/DDBJ databases">
        <title>Genomes of Isolates from Cabo Rojo, PR.</title>
        <authorList>
            <person name="Sanchez-Nieves R.L."/>
            <person name="Montalvo-Rodriguez R."/>
        </authorList>
    </citation>
    <scope>NUCLEOTIDE SEQUENCE [LARGE SCALE GENOMIC DNA]</scope>
    <source>
        <strain evidence="9 10">SL3</strain>
    </source>
</reference>
<dbReference type="SMART" id="SM00304">
    <property type="entry name" value="HAMP"/>
    <property type="match status" value="1"/>
</dbReference>
<dbReference type="PROSITE" id="PS50885">
    <property type="entry name" value="HAMP"/>
    <property type="match status" value="1"/>
</dbReference>
<keyword evidence="4" id="KW-0175">Coiled coil</keyword>
<feature type="transmembrane region" description="Helical" evidence="6">
    <location>
        <begin position="109"/>
        <end position="129"/>
    </location>
</feature>
<dbReference type="GO" id="GO:0004888">
    <property type="term" value="F:transmembrane signaling receptor activity"/>
    <property type="evidence" value="ECO:0007669"/>
    <property type="project" value="InterPro"/>
</dbReference>
<evidence type="ECO:0000256" key="5">
    <source>
        <dbReference type="SAM" id="MobiDB-lite"/>
    </source>
</evidence>
<dbReference type="SMART" id="SM00283">
    <property type="entry name" value="MA"/>
    <property type="match status" value="1"/>
</dbReference>
<evidence type="ECO:0000313" key="9">
    <source>
        <dbReference type="EMBL" id="KOX91363.1"/>
    </source>
</evidence>
<dbReference type="PROSITE" id="PS50111">
    <property type="entry name" value="CHEMOTAXIS_TRANSDUC_2"/>
    <property type="match status" value="1"/>
</dbReference>